<keyword evidence="3 5" id="KW-0067">ATP-binding</keyword>
<keyword evidence="4 5" id="KW-0030">Aminoacyl-tRNA synthetase</keyword>
<evidence type="ECO:0000256" key="2">
    <source>
        <dbReference type="ARBA" id="ARBA00022741"/>
    </source>
</evidence>
<proteinExistence type="inferred from homology"/>
<dbReference type="InterPro" id="IPR020058">
    <property type="entry name" value="Glu/Gln-tRNA-synth_Ib_cat-dom"/>
</dbReference>
<dbReference type="Proteomes" id="UP000321301">
    <property type="component" value="Unassembled WGS sequence"/>
</dbReference>
<dbReference type="GO" id="GO:0004818">
    <property type="term" value="F:glutamate-tRNA ligase activity"/>
    <property type="evidence" value="ECO:0007669"/>
    <property type="project" value="TreeGrafter"/>
</dbReference>
<keyword evidence="1 5" id="KW-0436">Ligase</keyword>
<evidence type="ECO:0000313" key="7">
    <source>
        <dbReference type="EMBL" id="GEO21793.1"/>
    </source>
</evidence>
<comment type="caution">
    <text evidence="7">The sequence shown here is derived from an EMBL/GenBank/DDBJ whole genome shotgun (WGS) entry which is preliminary data.</text>
</comment>
<gene>
    <name evidence="7" type="primary">glnS</name>
    <name evidence="7" type="ORF">CQA01_23270</name>
</gene>
<evidence type="ECO:0000313" key="8">
    <source>
        <dbReference type="Proteomes" id="UP000321301"/>
    </source>
</evidence>
<comment type="similarity">
    <text evidence="5">Belongs to the class-I aminoacyl-tRNA synthetase family.</text>
</comment>
<dbReference type="InterPro" id="IPR001412">
    <property type="entry name" value="aa-tRNA-synth_I_CS"/>
</dbReference>
<evidence type="ECO:0000259" key="6">
    <source>
        <dbReference type="Pfam" id="PF00749"/>
    </source>
</evidence>
<evidence type="ECO:0000256" key="1">
    <source>
        <dbReference type="ARBA" id="ARBA00022598"/>
    </source>
</evidence>
<organism evidence="7 8">
    <name type="scientific">Cyclobacterium qasimii</name>
    <dbReference type="NCBI Taxonomy" id="1350429"/>
    <lineage>
        <taxon>Bacteria</taxon>
        <taxon>Pseudomonadati</taxon>
        <taxon>Bacteroidota</taxon>
        <taxon>Cytophagia</taxon>
        <taxon>Cytophagales</taxon>
        <taxon>Cyclobacteriaceae</taxon>
        <taxon>Cyclobacterium</taxon>
    </lineage>
</organism>
<evidence type="ECO:0000256" key="3">
    <source>
        <dbReference type="ARBA" id="ARBA00022840"/>
    </source>
</evidence>
<dbReference type="SUPFAM" id="SSF52374">
    <property type="entry name" value="Nucleotidylyl transferase"/>
    <property type="match status" value="1"/>
</dbReference>
<dbReference type="PANTHER" id="PTHR43311">
    <property type="entry name" value="GLUTAMATE--TRNA LIGASE"/>
    <property type="match status" value="1"/>
</dbReference>
<dbReference type="InterPro" id="IPR000924">
    <property type="entry name" value="Glu/Gln-tRNA-synth"/>
</dbReference>
<evidence type="ECO:0000256" key="4">
    <source>
        <dbReference type="ARBA" id="ARBA00023146"/>
    </source>
</evidence>
<dbReference type="GO" id="GO:0006424">
    <property type="term" value="P:glutamyl-tRNA aminoacylation"/>
    <property type="evidence" value="ECO:0007669"/>
    <property type="project" value="TreeGrafter"/>
</dbReference>
<dbReference type="RefSeq" id="WP_020889457.1">
    <property type="nucleotide sequence ID" value="NZ_BJYV01000009.1"/>
</dbReference>
<dbReference type="PANTHER" id="PTHR43311:SF2">
    <property type="entry name" value="GLUTAMATE--TRNA LIGASE, MITOCHONDRIAL-RELATED"/>
    <property type="match status" value="1"/>
</dbReference>
<dbReference type="PRINTS" id="PR00987">
    <property type="entry name" value="TRNASYNTHGLU"/>
</dbReference>
<dbReference type="GO" id="GO:0005524">
    <property type="term" value="F:ATP binding"/>
    <property type="evidence" value="ECO:0007669"/>
    <property type="project" value="UniProtKB-KW"/>
</dbReference>
<dbReference type="EMBL" id="BJYV01000009">
    <property type="protein sequence ID" value="GEO21793.1"/>
    <property type="molecule type" value="Genomic_DNA"/>
</dbReference>
<accession>A0A512CC56</accession>
<sequence length="298" mass="34250">MNRDPTEFNKTRLAPTPSGYLHLGNVISFFITVSLAKKHGAKILLRIDDLDQKRVKSEYIQDIFDTIDFLEIPYDEGPRNLKEFKQDYSQIHRQALYSAAIEELKENNLVFACDCSRKTLLKRHPKRWCTGTCIQRNLPFKKNHTSLRLVTQKDDSISLNLYSKGQTTYHLPGAMEFFMLQKKDSFASYQLASLMDDLSYGVDLVVRGMDLLPSSIAQVYLSNKLKENSFGNSSFYHHQLFKEEGKKLSKSNGSYSIQQMRNAGMKKEAIYQLAAKQLGIAYPVTTIEEFSSHFLLLF</sequence>
<dbReference type="InterPro" id="IPR049940">
    <property type="entry name" value="GluQ/Sye"/>
</dbReference>
<dbReference type="Gene3D" id="3.40.50.620">
    <property type="entry name" value="HUPs"/>
    <property type="match status" value="1"/>
</dbReference>
<dbReference type="PROSITE" id="PS00178">
    <property type="entry name" value="AA_TRNA_LIGASE_I"/>
    <property type="match status" value="1"/>
</dbReference>
<keyword evidence="2 5" id="KW-0547">Nucleotide-binding</keyword>
<feature type="domain" description="Glutamyl/glutaminyl-tRNA synthetase class Ib catalytic" evidence="6">
    <location>
        <begin position="10"/>
        <end position="275"/>
    </location>
</feature>
<reference evidence="7 8" key="1">
    <citation type="submission" date="2019-07" db="EMBL/GenBank/DDBJ databases">
        <title>Whole genome shotgun sequence of Cyclobacterium qasimii NBRC 106168.</title>
        <authorList>
            <person name="Hosoyama A."/>
            <person name="Uohara A."/>
            <person name="Ohji S."/>
            <person name="Ichikawa N."/>
        </authorList>
    </citation>
    <scope>NUCLEOTIDE SEQUENCE [LARGE SCALE GENOMIC DNA]</scope>
    <source>
        <strain evidence="7 8">NBRC 106168</strain>
    </source>
</reference>
<keyword evidence="5" id="KW-0648">Protein biosynthesis</keyword>
<evidence type="ECO:0000256" key="5">
    <source>
        <dbReference type="RuleBase" id="RU363037"/>
    </source>
</evidence>
<dbReference type="InterPro" id="IPR014729">
    <property type="entry name" value="Rossmann-like_a/b/a_fold"/>
</dbReference>
<name>A0A512CC56_9BACT</name>
<dbReference type="Pfam" id="PF00749">
    <property type="entry name" value="tRNA-synt_1c"/>
    <property type="match status" value="1"/>
</dbReference>
<dbReference type="AlphaFoldDB" id="A0A512CC56"/>
<keyword evidence="8" id="KW-1185">Reference proteome</keyword>
<protein>
    <submittedName>
        <fullName evidence="7">tRNA glutamyl-Q(34) synthetase GluQRS</fullName>
    </submittedName>
</protein>